<dbReference type="FunFam" id="3.40.605.10:FF:000029">
    <property type="entry name" value="Aldehyde dehydrogenase, mitochondrial"/>
    <property type="match status" value="1"/>
</dbReference>
<dbReference type="PANTHER" id="PTHR11699">
    <property type="entry name" value="ALDEHYDE DEHYDROGENASE-RELATED"/>
    <property type="match status" value="1"/>
</dbReference>
<evidence type="ECO:0000256" key="11">
    <source>
        <dbReference type="SAM" id="Coils"/>
    </source>
</evidence>
<dbReference type="InterPro" id="IPR016162">
    <property type="entry name" value="Ald_DH_N"/>
</dbReference>
<dbReference type="PROSITE" id="PS50089">
    <property type="entry name" value="ZF_RING_2"/>
    <property type="match status" value="1"/>
</dbReference>
<accession>A0ABD2KGK6</accession>
<evidence type="ECO:0000313" key="13">
    <source>
        <dbReference type="EMBL" id="KAL3102060.1"/>
    </source>
</evidence>
<dbReference type="AlphaFoldDB" id="A0ABD2KGK6"/>
<reference evidence="13 14" key="1">
    <citation type="submission" date="2024-10" db="EMBL/GenBank/DDBJ databases">
        <authorList>
            <person name="Kim D."/>
        </authorList>
    </citation>
    <scope>NUCLEOTIDE SEQUENCE [LARGE SCALE GENOMIC DNA]</scope>
    <source>
        <strain evidence="13">Taebaek</strain>
    </source>
</reference>
<evidence type="ECO:0000256" key="2">
    <source>
        <dbReference type="ARBA" id="ARBA00022723"/>
    </source>
</evidence>
<evidence type="ECO:0000256" key="6">
    <source>
        <dbReference type="ARBA" id="ARBA00023027"/>
    </source>
</evidence>
<dbReference type="InterPro" id="IPR029510">
    <property type="entry name" value="Ald_DH_CS_GLU"/>
</dbReference>
<keyword evidence="2" id="KW-0479">Metal-binding</keyword>
<comment type="caution">
    <text evidence="13">The sequence shown here is derived from an EMBL/GenBank/DDBJ whole genome shotgun (WGS) entry which is preliminary data.</text>
</comment>
<keyword evidence="6" id="KW-0520">NAD</keyword>
<keyword evidence="3 8" id="KW-0863">Zinc-finger</keyword>
<dbReference type="EC" id="1.2.1.3" evidence="7"/>
<keyword evidence="4" id="KW-0862">Zinc</keyword>
<dbReference type="FunFam" id="3.40.309.10:FF:000001">
    <property type="entry name" value="Mitochondrial aldehyde dehydrogenase 2"/>
    <property type="match status" value="1"/>
</dbReference>
<name>A0ABD2KGK6_HETSC</name>
<keyword evidence="11" id="KW-0175">Coiled coil</keyword>
<dbReference type="SUPFAM" id="SSF57850">
    <property type="entry name" value="RING/U-box"/>
    <property type="match status" value="1"/>
</dbReference>
<dbReference type="FunFam" id="3.40.605.10:FF:000026">
    <property type="entry name" value="Aldehyde dehydrogenase, putative"/>
    <property type="match status" value="1"/>
</dbReference>
<evidence type="ECO:0000259" key="12">
    <source>
        <dbReference type="PROSITE" id="PS50089"/>
    </source>
</evidence>
<evidence type="ECO:0000256" key="7">
    <source>
        <dbReference type="ARBA" id="ARBA00024226"/>
    </source>
</evidence>
<dbReference type="InterPro" id="IPR001841">
    <property type="entry name" value="Znf_RING"/>
</dbReference>
<keyword evidence="14" id="KW-1185">Reference proteome</keyword>
<evidence type="ECO:0000256" key="4">
    <source>
        <dbReference type="ARBA" id="ARBA00022833"/>
    </source>
</evidence>
<evidence type="ECO:0000256" key="3">
    <source>
        <dbReference type="ARBA" id="ARBA00022771"/>
    </source>
</evidence>
<dbReference type="InterPro" id="IPR027370">
    <property type="entry name" value="Znf-RING_euk"/>
</dbReference>
<evidence type="ECO:0000256" key="9">
    <source>
        <dbReference type="PROSITE-ProRule" id="PRU10007"/>
    </source>
</evidence>
<dbReference type="PROSITE" id="PS00070">
    <property type="entry name" value="ALDEHYDE_DEHYDR_CYS"/>
    <property type="match status" value="1"/>
</dbReference>
<keyword evidence="5 10" id="KW-0560">Oxidoreductase</keyword>
<dbReference type="Pfam" id="PF13445">
    <property type="entry name" value="zf-RING_UBOX"/>
    <property type="match status" value="1"/>
</dbReference>
<dbReference type="Gene3D" id="3.30.40.10">
    <property type="entry name" value="Zinc/RING finger domain, C3HC4 (zinc finger)"/>
    <property type="match status" value="1"/>
</dbReference>
<dbReference type="Proteomes" id="UP001620645">
    <property type="component" value="Unassembled WGS sequence"/>
</dbReference>
<dbReference type="EMBL" id="JBICCN010000026">
    <property type="protein sequence ID" value="KAL3102060.1"/>
    <property type="molecule type" value="Genomic_DNA"/>
</dbReference>
<dbReference type="GO" id="GO:0004029">
    <property type="term" value="F:aldehyde dehydrogenase (NAD+) activity"/>
    <property type="evidence" value="ECO:0007669"/>
    <property type="project" value="UniProtKB-EC"/>
</dbReference>
<dbReference type="SMART" id="SM00184">
    <property type="entry name" value="RING"/>
    <property type="match status" value="1"/>
</dbReference>
<dbReference type="Gene3D" id="3.40.605.10">
    <property type="entry name" value="Aldehyde Dehydrogenase, Chain A, domain 1"/>
    <property type="match status" value="1"/>
</dbReference>
<dbReference type="InterPro" id="IPR015590">
    <property type="entry name" value="Aldehyde_DH_dom"/>
</dbReference>
<dbReference type="GO" id="GO:0008270">
    <property type="term" value="F:zinc ion binding"/>
    <property type="evidence" value="ECO:0007669"/>
    <property type="project" value="UniProtKB-KW"/>
</dbReference>
<sequence length="652" mass="71939">MTEQIRVDAAPLHCSICYNLFSTAPEVLPCGHSHCPDCLSGIENIAIRNAVENRVRLNQISIECPLCRARCLLNRQRVKNYAIEAIIASMGTVNNEQDPNNEIIAAKNILIKQLEKNEREMKRRFSEQEVRIERAFFFALFRSSVSSIAFRNYAASPLPAPHAVWDTQPQFTKIFINNEWHNSLSGKTFPTFDPTTSKKIADVQEGDKSDIDAAVEAASDAFRLGSEWRRMDAAARGRLLHKLADLMERDAVHLASLETLDNGKPYKDAFLADVPLSIAVYRYYAGWADKCHGKTIPIAGDYFCYTRHEPVGVVGQIIPWNFPLLMQAWKLAPALALGNTCVLKPAEQTPLTALYVAELIREAGFPPGVVNVVPGFGPTAGRAIVQHPQVDKVAFTGSSEVGLEVSREASGKNLKRITLELGGKSPVIVFDDADMELAVQQAAFGLFFNQGQCCCAGSRTFVDAKIYDEFIQRSKQMAEKRVLGNPFHLDTDQGPQIDGDQMEKILQYIDQGKKEGAKLITGGKQFGGKGFFVEPTIFAGVENQMKIAQEEIFGPVMSIIQFDGLKDLVEKADSTIYGLAAGVMTRDLDKALYVANNIRAGTVWVNCYDVFDPAAPFGGYKMSGIGRELGEYGLSAYSEVKTVTIKVPQKNS</sequence>
<feature type="active site" evidence="9">
    <location>
        <position position="420"/>
    </location>
</feature>
<gene>
    <name evidence="13" type="ORF">niasHS_003469</name>
</gene>
<evidence type="ECO:0000313" key="14">
    <source>
        <dbReference type="Proteomes" id="UP001620645"/>
    </source>
</evidence>
<dbReference type="InterPro" id="IPR016163">
    <property type="entry name" value="Ald_DH_C"/>
</dbReference>
<dbReference type="InterPro" id="IPR016161">
    <property type="entry name" value="Ald_DH/histidinol_DH"/>
</dbReference>
<evidence type="ECO:0000256" key="8">
    <source>
        <dbReference type="PROSITE-ProRule" id="PRU00175"/>
    </source>
</evidence>
<dbReference type="CDD" id="cd07141">
    <property type="entry name" value="ALDH_F1AB_F2_RALDH1"/>
    <property type="match status" value="1"/>
</dbReference>
<evidence type="ECO:0000256" key="5">
    <source>
        <dbReference type="ARBA" id="ARBA00023002"/>
    </source>
</evidence>
<organism evidence="13 14">
    <name type="scientific">Heterodera schachtii</name>
    <name type="common">Sugarbeet cyst nematode worm</name>
    <name type="synonym">Tylenchus schachtii</name>
    <dbReference type="NCBI Taxonomy" id="97005"/>
    <lineage>
        <taxon>Eukaryota</taxon>
        <taxon>Metazoa</taxon>
        <taxon>Ecdysozoa</taxon>
        <taxon>Nematoda</taxon>
        <taxon>Chromadorea</taxon>
        <taxon>Rhabditida</taxon>
        <taxon>Tylenchina</taxon>
        <taxon>Tylenchomorpha</taxon>
        <taxon>Tylenchoidea</taxon>
        <taxon>Heteroderidae</taxon>
        <taxon>Heteroderinae</taxon>
        <taxon>Heterodera</taxon>
    </lineage>
</organism>
<dbReference type="InterPro" id="IPR013083">
    <property type="entry name" value="Znf_RING/FYVE/PHD"/>
</dbReference>
<dbReference type="Gene3D" id="3.40.309.10">
    <property type="entry name" value="Aldehyde Dehydrogenase, Chain A, domain 2"/>
    <property type="match status" value="1"/>
</dbReference>
<dbReference type="PROSITE" id="PS00687">
    <property type="entry name" value="ALDEHYDE_DEHYDR_GLU"/>
    <property type="match status" value="1"/>
</dbReference>
<protein>
    <recommendedName>
        <fullName evidence="7">aldehyde dehydrogenase (NAD(+))</fullName>
        <ecNumber evidence="7">1.2.1.3</ecNumber>
    </recommendedName>
</protein>
<feature type="coiled-coil region" evidence="11">
    <location>
        <begin position="104"/>
        <end position="131"/>
    </location>
</feature>
<proteinExistence type="inferred from homology"/>
<dbReference type="InterPro" id="IPR016160">
    <property type="entry name" value="Ald_DH_CS_CYS"/>
</dbReference>
<feature type="domain" description="RING-type" evidence="12">
    <location>
        <begin position="14"/>
        <end position="68"/>
    </location>
</feature>
<evidence type="ECO:0000256" key="1">
    <source>
        <dbReference type="ARBA" id="ARBA00009986"/>
    </source>
</evidence>
<dbReference type="Pfam" id="PF00171">
    <property type="entry name" value="Aldedh"/>
    <property type="match status" value="1"/>
</dbReference>
<dbReference type="SUPFAM" id="SSF53720">
    <property type="entry name" value="ALDH-like"/>
    <property type="match status" value="1"/>
</dbReference>
<evidence type="ECO:0000256" key="10">
    <source>
        <dbReference type="RuleBase" id="RU003345"/>
    </source>
</evidence>
<comment type="similarity">
    <text evidence="1 10">Belongs to the aldehyde dehydrogenase family.</text>
</comment>